<dbReference type="Pfam" id="PF14470">
    <property type="entry name" value="bPH_3"/>
    <property type="match status" value="1"/>
</dbReference>
<dbReference type="RefSeq" id="WP_068451381.1">
    <property type="nucleotide sequence ID" value="NZ_CP147847.1"/>
</dbReference>
<protein>
    <submittedName>
        <fullName evidence="2">PH domain-containing protein</fullName>
    </submittedName>
</protein>
<comment type="caution">
    <text evidence="2">The sequence shown here is derived from an EMBL/GenBank/DDBJ whole genome shotgun (WGS) entry which is preliminary data.</text>
</comment>
<evidence type="ECO:0000259" key="1">
    <source>
        <dbReference type="Pfam" id="PF14470"/>
    </source>
</evidence>
<dbReference type="InterPro" id="IPR039519">
    <property type="entry name" value="YokE-like_PH"/>
</dbReference>
<evidence type="ECO:0000313" key="2">
    <source>
        <dbReference type="EMBL" id="MEL5988378.1"/>
    </source>
</evidence>
<organism evidence="2 3">
    <name type="scientific">Kurthia gibsonii</name>
    <dbReference type="NCBI Taxonomy" id="33946"/>
    <lineage>
        <taxon>Bacteria</taxon>
        <taxon>Bacillati</taxon>
        <taxon>Bacillota</taxon>
        <taxon>Bacilli</taxon>
        <taxon>Bacillales</taxon>
        <taxon>Caryophanaceae</taxon>
        <taxon>Kurthia</taxon>
    </lineage>
</organism>
<dbReference type="Proteomes" id="UP001398420">
    <property type="component" value="Unassembled WGS sequence"/>
</dbReference>
<name>A0ABU9LKM2_9BACL</name>
<dbReference type="EMBL" id="JBCEWA010000005">
    <property type="protein sequence ID" value="MEL5988378.1"/>
    <property type="molecule type" value="Genomic_DNA"/>
</dbReference>
<accession>A0ABU9LKM2</accession>
<reference evidence="2 3" key="1">
    <citation type="submission" date="2024-04" db="EMBL/GenBank/DDBJ databases">
        <authorList>
            <person name="Wu Y.S."/>
            <person name="Zhang L."/>
        </authorList>
    </citation>
    <scope>NUCLEOTIDE SEQUENCE [LARGE SCALE GENOMIC DNA]</scope>
    <source>
        <strain evidence="2 3">KG-01</strain>
    </source>
</reference>
<evidence type="ECO:0000313" key="3">
    <source>
        <dbReference type="Proteomes" id="UP001398420"/>
    </source>
</evidence>
<gene>
    <name evidence="2" type="ORF">AAF454_08155</name>
</gene>
<sequence>MENTTSISTHLHAFLNKNERVQVQLVGNFAYVHAETKGTLFATNERICFYAHDDSAFLTFDYYEIDAVILHPDEVIFYNQGERHILSDIEQGNVEEFNQFVIDRMQIKS</sequence>
<proteinExistence type="predicted"/>
<feature type="domain" description="YokE-like PH" evidence="1">
    <location>
        <begin position="15"/>
        <end position="101"/>
    </location>
</feature>
<keyword evidence="3" id="KW-1185">Reference proteome</keyword>